<dbReference type="OMA" id="IKEWYFD"/>
<dbReference type="InterPro" id="IPR034907">
    <property type="entry name" value="NDK-like_dom"/>
</dbReference>
<dbReference type="PROSITE" id="PS51374">
    <property type="entry name" value="NDPK_LIKE"/>
    <property type="match status" value="1"/>
</dbReference>
<evidence type="ECO:0000256" key="2">
    <source>
        <dbReference type="PROSITE-ProRule" id="PRU00706"/>
    </source>
</evidence>
<dbReference type="SUPFAM" id="SSF54919">
    <property type="entry name" value="Nucleoside diphosphate kinase, NDK"/>
    <property type="match status" value="1"/>
</dbReference>
<gene>
    <name evidence="6" type="primary">NME8</name>
</gene>
<dbReference type="GO" id="GO:0006228">
    <property type="term" value="P:UTP biosynthetic process"/>
    <property type="evidence" value="ECO:0007669"/>
    <property type="project" value="InterPro"/>
</dbReference>
<dbReference type="PANTHER" id="PTHR46161:SF1">
    <property type="entry name" value="NUCLEOSIDE DIPHOSPHATE KINASE HOMOLOG 5"/>
    <property type="match status" value="1"/>
</dbReference>
<evidence type="ECO:0000313" key="7">
    <source>
        <dbReference type="Proteomes" id="UP000472269"/>
    </source>
</evidence>
<evidence type="ECO:0000256" key="4">
    <source>
        <dbReference type="SAM" id="MobiDB-lite"/>
    </source>
</evidence>
<evidence type="ECO:0000259" key="5">
    <source>
        <dbReference type="SMART" id="SM00562"/>
    </source>
</evidence>
<evidence type="ECO:0000313" key="6">
    <source>
        <dbReference type="Ensembl" id="ENSACUP00000007902.1"/>
    </source>
</evidence>
<comment type="caution">
    <text evidence="2">Lacks conserved residue(s) required for the propagation of feature annotation.</text>
</comment>
<reference evidence="6" key="2">
    <citation type="submission" date="2025-09" db="UniProtKB">
        <authorList>
            <consortium name="Ensembl"/>
        </authorList>
    </citation>
    <scope>IDENTIFICATION</scope>
</reference>
<keyword evidence="7" id="KW-1185">Reference proteome</keyword>
<dbReference type="InterPro" id="IPR036850">
    <property type="entry name" value="NDK-like_dom_sf"/>
</dbReference>
<dbReference type="SMART" id="SM00562">
    <property type="entry name" value="NDK"/>
    <property type="match status" value="1"/>
</dbReference>
<dbReference type="GO" id="GO:0006183">
    <property type="term" value="P:GTP biosynthetic process"/>
    <property type="evidence" value="ECO:0007669"/>
    <property type="project" value="InterPro"/>
</dbReference>
<dbReference type="PANTHER" id="PTHR46161">
    <property type="entry name" value="NUCLEOSIDE DIPHOSPHATE KINASE"/>
    <property type="match status" value="1"/>
</dbReference>
<dbReference type="Pfam" id="PF00334">
    <property type="entry name" value="NDK"/>
    <property type="match status" value="1"/>
</dbReference>
<dbReference type="GO" id="GO:0005929">
    <property type="term" value="C:cilium"/>
    <property type="evidence" value="ECO:0007669"/>
    <property type="project" value="TreeGrafter"/>
</dbReference>
<dbReference type="Gene3D" id="3.30.70.141">
    <property type="entry name" value="Nucleoside diphosphate kinase-like domain"/>
    <property type="match status" value="1"/>
</dbReference>
<dbReference type="PRINTS" id="PR01243">
    <property type="entry name" value="NUCDPKINASE"/>
</dbReference>
<proteinExistence type="inferred from homology"/>
<feature type="region of interest" description="Disordered" evidence="4">
    <location>
        <begin position="126"/>
        <end position="163"/>
    </location>
</feature>
<accession>A0A663M889</accession>
<dbReference type="Proteomes" id="UP000472269">
    <property type="component" value="Unplaced"/>
</dbReference>
<dbReference type="GO" id="GO:0003341">
    <property type="term" value="P:cilium movement"/>
    <property type="evidence" value="ECO:0007669"/>
    <property type="project" value="TreeGrafter"/>
</dbReference>
<protein>
    <submittedName>
        <fullName evidence="6">NME/NM23 family member 8</fullName>
    </submittedName>
</protein>
<comment type="similarity">
    <text evidence="1 2 3">Belongs to the NDK family.</text>
</comment>
<dbReference type="CDD" id="cd04416">
    <property type="entry name" value="NDPk_TX"/>
    <property type="match status" value="1"/>
</dbReference>
<organism evidence="6 7">
    <name type="scientific">Athene cunicularia</name>
    <name type="common">Burrowing owl</name>
    <name type="synonym">Speotyto cunicularia</name>
    <dbReference type="NCBI Taxonomy" id="194338"/>
    <lineage>
        <taxon>Eukaryota</taxon>
        <taxon>Metazoa</taxon>
        <taxon>Chordata</taxon>
        <taxon>Craniata</taxon>
        <taxon>Vertebrata</taxon>
        <taxon>Euteleostomi</taxon>
        <taxon>Archelosauria</taxon>
        <taxon>Archosauria</taxon>
        <taxon>Dinosauria</taxon>
        <taxon>Saurischia</taxon>
        <taxon>Theropoda</taxon>
        <taxon>Coelurosauria</taxon>
        <taxon>Aves</taxon>
        <taxon>Neognathae</taxon>
        <taxon>Neoaves</taxon>
        <taxon>Telluraves</taxon>
        <taxon>Strigiformes</taxon>
        <taxon>Strigidae</taxon>
        <taxon>Athene</taxon>
    </lineage>
</organism>
<dbReference type="AlphaFoldDB" id="A0A663M889"/>
<reference evidence="6" key="1">
    <citation type="submission" date="2025-08" db="UniProtKB">
        <authorList>
            <consortium name="Ensembl"/>
        </authorList>
    </citation>
    <scope>IDENTIFICATION</scope>
</reference>
<dbReference type="GO" id="GO:1902176">
    <property type="term" value="P:negative regulation of oxidative stress-induced intrinsic apoptotic signaling pathway"/>
    <property type="evidence" value="ECO:0007669"/>
    <property type="project" value="TreeGrafter"/>
</dbReference>
<evidence type="ECO:0000256" key="3">
    <source>
        <dbReference type="RuleBase" id="RU004011"/>
    </source>
</evidence>
<sequence>IISLLAILLDDIMQKVKDAGFVISKIKEEALTREMAIQFYKDHEGKPFFNQLVTCMTEGPSVIMVLTKENAVEDWRQLMGPTDPEVAKETSPESIRAQFAQDILSNAVHGSSDREHALSSIECIFDPDKTGNELGPGPIQGFSLEQQAKGPETSIPATQLRQD</sequence>
<dbReference type="GO" id="GO:0004550">
    <property type="term" value="F:nucleoside diphosphate kinase activity"/>
    <property type="evidence" value="ECO:0007669"/>
    <property type="project" value="InterPro"/>
</dbReference>
<evidence type="ECO:0000256" key="1">
    <source>
        <dbReference type="ARBA" id="ARBA00008142"/>
    </source>
</evidence>
<dbReference type="InterPro" id="IPR001564">
    <property type="entry name" value="Nucleoside_diP_kinase"/>
</dbReference>
<dbReference type="Ensembl" id="ENSACUT00000008450.1">
    <property type="protein sequence ID" value="ENSACUP00000007902.1"/>
    <property type="gene ID" value="ENSACUG00000005389.1"/>
</dbReference>
<dbReference type="GO" id="GO:0006241">
    <property type="term" value="P:CTP biosynthetic process"/>
    <property type="evidence" value="ECO:0007669"/>
    <property type="project" value="InterPro"/>
</dbReference>
<name>A0A663M889_ATHCN</name>
<feature type="domain" description="Nucleoside diphosphate kinase-like" evidence="5">
    <location>
        <begin position="6"/>
        <end position="132"/>
    </location>
</feature>